<evidence type="ECO:0000256" key="4">
    <source>
        <dbReference type="ARBA" id="ARBA00008876"/>
    </source>
</evidence>
<evidence type="ECO:0000256" key="1">
    <source>
        <dbReference type="ARBA" id="ARBA00000929"/>
    </source>
</evidence>
<dbReference type="InterPro" id="IPR051208">
    <property type="entry name" value="Class-I_Fumarase/Tartrate_DH"/>
</dbReference>
<accession>A0ABW4NZ59</accession>
<evidence type="ECO:0000256" key="11">
    <source>
        <dbReference type="ARBA" id="ARBA00023239"/>
    </source>
</evidence>
<sequence>MADFLYEDLLPIGEDTTEYRLLTSEGVSTVEGPDGRTFLKVEPEALRLLTETALHDISHYLRSDHLTQLASILDDPDASNNDKFVALDLLKNANIAAAGVLPMCQDTGTAIVMGKRGQQVLTPGDDEESIARGVYDAYTRLNLRYSQNAPITMWEEKNTGNNLPAQIELYADTAKGHENSYKFLFMAKGGGSANKSYLYQETKAILNPDSMMQFLEAKIRSLGTAACPPYHLAIVVGGTSAEFALKTAKYASAHYLDELPTEGAITGRGFRDHELEKKVFELTQKIGIGAQFGGKYFCHDVRVIRLPRHGASLPVAIAVSCSADRQAKAKITPEGVFLEQLEFNPGRFLPEVTDSQLDAETSGVSGTGKGAAVKIDLTKPMPEILAELSKHPVKTRLSLTGPLVVARDIAHAKIKERLDAGEEMPQYLKDHPVYYAGPAKTPEGLASGSFGPTTAGRMDSYVEQFQAAGGSMIMLAKGNRSKQVTDACNSHGGFYLGSIGGPAARLALDCIKNVEIVEYEELGMEAVWKIDVEDFPAFIVVDDKGNDFFAHTGEVTLTVGKRPGL</sequence>
<feature type="domain" description="Fe-S hydro-lyase tartrate dehydratase beta-type catalytic" evidence="14">
    <location>
        <begin position="335"/>
        <end position="551"/>
    </location>
</feature>
<protein>
    <recommendedName>
        <fullName evidence="12">Fumarate hydratase class I</fullName>
        <ecNumber evidence="12">4.2.1.2</ecNumber>
    </recommendedName>
</protein>
<evidence type="ECO:0000256" key="12">
    <source>
        <dbReference type="PIRNR" id="PIRNR001394"/>
    </source>
</evidence>
<dbReference type="Gene3D" id="3.20.130.10">
    <property type="entry name" value="Fe-S hydro-lyase, tartrate dehydratase beta-type, catalytic domain"/>
    <property type="match status" value="1"/>
</dbReference>
<reference evidence="16" key="1">
    <citation type="journal article" date="2019" name="Int. J. Syst. Evol. Microbiol.">
        <title>The Global Catalogue of Microorganisms (GCM) 10K type strain sequencing project: providing services to taxonomists for standard genome sequencing and annotation.</title>
        <authorList>
            <consortium name="The Broad Institute Genomics Platform"/>
            <consortium name="The Broad Institute Genome Sequencing Center for Infectious Disease"/>
            <person name="Wu L."/>
            <person name="Ma J."/>
        </authorList>
    </citation>
    <scope>NUCLEOTIDE SEQUENCE [LARGE SCALE GENOMIC DNA]</scope>
    <source>
        <strain evidence="16">DT72</strain>
    </source>
</reference>
<dbReference type="GO" id="GO:0004333">
    <property type="term" value="F:fumarate hydratase activity"/>
    <property type="evidence" value="ECO:0007669"/>
    <property type="project" value="UniProtKB-EC"/>
</dbReference>
<dbReference type="PROSITE" id="PS00163">
    <property type="entry name" value="FUMARATE_LYASES"/>
    <property type="match status" value="1"/>
</dbReference>
<evidence type="ECO:0000256" key="5">
    <source>
        <dbReference type="ARBA" id="ARBA00011738"/>
    </source>
</evidence>
<dbReference type="EC" id="4.2.1.2" evidence="12"/>
<dbReference type="Pfam" id="PF05681">
    <property type="entry name" value="Fumerase"/>
    <property type="match status" value="1"/>
</dbReference>
<dbReference type="NCBIfam" id="TIGR00723">
    <property type="entry name" value="ttdB_fumA_fumB"/>
    <property type="match status" value="1"/>
</dbReference>
<evidence type="ECO:0000256" key="9">
    <source>
        <dbReference type="ARBA" id="ARBA00023004"/>
    </source>
</evidence>
<evidence type="ECO:0000259" key="13">
    <source>
        <dbReference type="Pfam" id="PF05681"/>
    </source>
</evidence>
<dbReference type="Proteomes" id="UP001597286">
    <property type="component" value="Unassembled WGS sequence"/>
</dbReference>
<keyword evidence="6 12" id="KW-0004">4Fe-4S</keyword>
<dbReference type="InterPro" id="IPR011167">
    <property type="entry name" value="Fe_dep_fumarate_hydratase"/>
</dbReference>
<dbReference type="RefSeq" id="WP_378484032.1">
    <property type="nucleotide sequence ID" value="NZ_JBHUFB010000007.1"/>
</dbReference>
<name>A0ABW4NZ59_9NOCA</name>
<dbReference type="PANTHER" id="PTHR30389">
    <property type="entry name" value="FUMARATE HYDRATASE-RELATED"/>
    <property type="match status" value="1"/>
</dbReference>
<dbReference type="InterPro" id="IPR020557">
    <property type="entry name" value="Fumarate_lyase_CS"/>
</dbReference>
<evidence type="ECO:0000256" key="2">
    <source>
        <dbReference type="ARBA" id="ARBA00001966"/>
    </source>
</evidence>
<feature type="domain" description="Fe-S hydro-lyase tartrate dehydratase alpha-type catalytic" evidence="13">
    <location>
        <begin position="50"/>
        <end position="329"/>
    </location>
</feature>
<gene>
    <name evidence="15" type="ORF">ACFSJG_04620</name>
</gene>
<comment type="function">
    <text evidence="12">Catalyzes the reversible hydration of fumarate to (S)-malate.</text>
</comment>
<dbReference type="NCBIfam" id="TIGR00722">
    <property type="entry name" value="ttdA_fumA_fumB"/>
    <property type="match status" value="1"/>
</dbReference>
<evidence type="ECO:0000256" key="8">
    <source>
        <dbReference type="ARBA" id="ARBA00022723"/>
    </source>
</evidence>
<evidence type="ECO:0000313" key="16">
    <source>
        <dbReference type="Proteomes" id="UP001597286"/>
    </source>
</evidence>
<dbReference type="Pfam" id="PF05683">
    <property type="entry name" value="Fumerase_C"/>
    <property type="match status" value="1"/>
</dbReference>
<evidence type="ECO:0000256" key="10">
    <source>
        <dbReference type="ARBA" id="ARBA00023014"/>
    </source>
</evidence>
<keyword evidence="8 12" id="KW-0479">Metal-binding</keyword>
<dbReference type="SUPFAM" id="SSF117457">
    <property type="entry name" value="FumA C-terminal domain-like"/>
    <property type="match status" value="1"/>
</dbReference>
<dbReference type="PIRSF" id="PIRSF001394">
    <property type="entry name" value="Fe_dep_fumar_hy"/>
    <property type="match status" value="1"/>
</dbReference>
<dbReference type="PANTHER" id="PTHR30389:SF0">
    <property type="entry name" value="FUMARATE HYDRATASE CLASS I, AEROBIC"/>
    <property type="match status" value="1"/>
</dbReference>
<comment type="subunit">
    <text evidence="5 12">Homodimer.</text>
</comment>
<keyword evidence="11 12" id="KW-0456">Lyase</keyword>
<comment type="caution">
    <text evidence="15">The sequence shown here is derived from an EMBL/GenBank/DDBJ whole genome shotgun (WGS) entry which is preliminary data.</text>
</comment>
<organism evidence="15 16">
    <name type="scientific">Rhodococcus gannanensis</name>
    <dbReference type="NCBI Taxonomy" id="1960308"/>
    <lineage>
        <taxon>Bacteria</taxon>
        <taxon>Bacillati</taxon>
        <taxon>Actinomycetota</taxon>
        <taxon>Actinomycetes</taxon>
        <taxon>Mycobacteriales</taxon>
        <taxon>Nocardiaceae</taxon>
        <taxon>Rhodococcus</taxon>
    </lineage>
</organism>
<dbReference type="InterPro" id="IPR036660">
    <property type="entry name" value="Fe-S_hydroAse_TtdB_cat_sf"/>
</dbReference>
<comment type="pathway">
    <text evidence="3">Carbohydrate metabolism; tricarboxylic acid cycle; (S)-malate from fumarate: step 1/1.</text>
</comment>
<comment type="cofactor">
    <cofactor evidence="2 12">
        <name>[4Fe-4S] cluster</name>
        <dbReference type="ChEBI" id="CHEBI:49883"/>
    </cofactor>
</comment>
<dbReference type="InterPro" id="IPR004647">
    <property type="entry name" value="Fe-S_hydro-lyase_TtdB-typ_cat"/>
</dbReference>
<keyword evidence="16" id="KW-1185">Reference proteome</keyword>
<dbReference type="EMBL" id="JBHUFB010000007">
    <property type="protein sequence ID" value="MFD1811487.1"/>
    <property type="molecule type" value="Genomic_DNA"/>
</dbReference>
<keyword evidence="9 12" id="KW-0408">Iron</keyword>
<comment type="catalytic activity">
    <reaction evidence="1 12">
        <text>(S)-malate = fumarate + H2O</text>
        <dbReference type="Rhea" id="RHEA:12460"/>
        <dbReference type="ChEBI" id="CHEBI:15377"/>
        <dbReference type="ChEBI" id="CHEBI:15589"/>
        <dbReference type="ChEBI" id="CHEBI:29806"/>
        <dbReference type="EC" id="4.2.1.2"/>
    </reaction>
</comment>
<keyword evidence="10 12" id="KW-0411">Iron-sulfur</keyword>
<proteinExistence type="inferred from homology"/>
<dbReference type="InterPro" id="IPR004646">
    <property type="entry name" value="Fe-S_hydro-lyase_TtdA-typ_cat"/>
</dbReference>
<evidence type="ECO:0000259" key="14">
    <source>
        <dbReference type="Pfam" id="PF05683"/>
    </source>
</evidence>
<evidence type="ECO:0000256" key="3">
    <source>
        <dbReference type="ARBA" id="ARBA00004859"/>
    </source>
</evidence>
<evidence type="ECO:0000256" key="6">
    <source>
        <dbReference type="ARBA" id="ARBA00022485"/>
    </source>
</evidence>
<comment type="similarity">
    <text evidence="4 12">Belongs to the class-I fumarase family.</text>
</comment>
<keyword evidence="7" id="KW-0816">Tricarboxylic acid cycle</keyword>
<evidence type="ECO:0000313" key="15">
    <source>
        <dbReference type="EMBL" id="MFD1811487.1"/>
    </source>
</evidence>
<evidence type="ECO:0000256" key="7">
    <source>
        <dbReference type="ARBA" id="ARBA00022532"/>
    </source>
</evidence>